<reference evidence="3" key="1">
    <citation type="journal article" date="2023" name="Mol. Phylogenet. Evol.">
        <title>Genome-scale phylogeny and comparative genomics of the fungal order Sordariales.</title>
        <authorList>
            <person name="Hensen N."/>
            <person name="Bonometti L."/>
            <person name="Westerberg I."/>
            <person name="Brannstrom I.O."/>
            <person name="Guillou S."/>
            <person name="Cros-Aarteil S."/>
            <person name="Calhoun S."/>
            <person name="Haridas S."/>
            <person name="Kuo A."/>
            <person name="Mondo S."/>
            <person name="Pangilinan J."/>
            <person name="Riley R."/>
            <person name="LaButti K."/>
            <person name="Andreopoulos B."/>
            <person name="Lipzen A."/>
            <person name="Chen C."/>
            <person name="Yan M."/>
            <person name="Daum C."/>
            <person name="Ng V."/>
            <person name="Clum A."/>
            <person name="Steindorff A."/>
            <person name="Ohm R.A."/>
            <person name="Martin F."/>
            <person name="Silar P."/>
            <person name="Natvig D.O."/>
            <person name="Lalanne C."/>
            <person name="Gautier V."/>
            <person name="Ament-Velasquez S.L."/>
            <person name="Kruys A."/>
            <person name="Hutchinson M.I."/>
            <person name="Powell A.J."/>
            <person name="Barry K."/>
            <person name="Miller A.N."/>
            <person name="Grigoriev I.V."/>
            <person name="Debuchy R."/>
            <person name="Gladieux P."/>
            <person name="Hiltunen Thoren M."/>
            <person name="Johannesson H."/>
        </authorList>
    </citation>
    <scope>NUCLEOTIDE SEQUENCE</scope>
    <source>
        <strain evidence="3">CBS 990.96</strain>
    </source>
</reference>
<feature type="signal peptide" evidence="2">
    <location>
        <begin position="1"/>
        <end position="16"/>
    </location>
</feature>
<accession>A0AAN7H0D5</accession>
<organism evidence="3 4">
    <name type="scientific">Podospora fimiseda</name>
    <dbReference type="NCBI Taxonomy" id="252190"/>
    <lineage>
        <taxon>Eukaryota</taxon>
        <taxon>Fungi</taxon>
        <taxon>Dikarya</taxon>
        <taxon>Ascomycota</taxon>
        <taxon>Pezizomycotina</taxon>
        <taxon>Sordariomycetes</taxon>
        <taxon>Sordariomycetidae</taxon>
        <taxon>Sordariales</taxon>
        <taxon>Podosporaceae</taxon>
        <taxon>Podospora</taxon>
    </lineage>
</organism>
<dbReference type="EMBL" id="MU865355">
    <property type="protein sequence ID" value="KAK4226025.1"/>
    <property type="molecule type" value="Genomic_DNA"/>
</dbReference>
<keyword evidence="2" id="KW-0732">Signal</keyword>
<evidence type="ECO:0000313" key="4">
    <source>
        <dbReference type="Proteomes" id="UP001301958"/>
    </source>
</evidence>
<protein>
    <recommendedName>
        <fullName evidence="5">Mid2 domain-containing protein</fullName>
    </recommendedName>
</protein>
<feature type="chain" id="PRO_5042914172" description="Mid2 domain-containing protein" evidence="2">
    <location>
        <begin position="17"/>
        <end position="294"/>
    </location>
</feature>
<name>A0AAN7H0D5_9PEZI</name>
<keyword evidence="1" id="KW-0812">Transmembrane</keyword>
<evidence type="ECO:0000313" key="3">
    <source>
        <dbReference type="EMBL" id="KAK4226025.1"/>
    </source>
</evidence>
<evidence type="ECO:0000256" key="1">
    <source>
        <dbReference type="SAM" id="Phobius"/>
    </source>
</evidence>
<evidence type="ECO:0008006" key="5">
    <source>
        <dbReference type="Google" id="ProtNLM"/>
    </source>
</evidence>
<sequence length="294" mass="31285">MISLFLLQLLVTPAVSDHPKPSTPTCYAPDGQTIANSSFAACNRLGITQADVHSSCCQLNLDDGSADLCAITGLCLNNGIVRRGFCTDPSWKSPVCVKVCDNPEAGGSPNSFAEMTSCTDGTYCCGRNNLTCCGTSWAVKPPMLMLAAADSANQQKKNNDQFVIVGLGAGLGGVVVVSAGLIGYLLRKIWILQSDVKRVSRQIPLGRTNTGEMPLLVSSFERGTPAGGILSPRAMYSSQEPWGPDSYSLKYNIKGGGDGHAQELDSAALSEAGLPEERRTFIKPTPWDERRYTG</sequence>
<keyword evidence="4" id="KW-1185">Reference proteome</keyword>
<gene>
    <name evidence="3" type="ORF">QBC38DRAFT_445021</name>
</gene>
<feature type="transmembrane region" description="Helical" evidence="1">
    <location>
        <begin position="162"/>
        <end position="186"/>
    </location>
</feature>
<keyword evidence="1" id="KW-1133">Transmembrane helix</keyword>
<dbReference type="AlphaFoldDB" id="A0AAN7H0D5"/>
<keyword evidence="1" id="KW-0472">Membrane</keyword>
<reference evidence="3" key="2">
    <citation type="submission" date="2023-05" db="EMBL/GenBank/DDBJ databases">
        <authorList>
            <consortium name="Lawrence Berkeley National Laboratory"/>
            <person name="Steindorff A."/>
            <person name="Hensen N."/>
            <person name="Bonometti L."/>
            <person name="Westerberg I."/>
            <person name="Brannstrom I.O."/>
            <person name="Guillou S."/>
            <person name="Cros-Aarteil S."/>
            <person name="Calhoun S."/>
            <person name="Haridas S."/>
            <person name="Kuo A."/>
            <person name="Mondo S."/>
            <person name="Pangilinan J."/>
            <person name="Riley R."/>
            <person name="Labutti K."/>
            <person name="Andreopoulos B."/>
            <person name="Lipzen A."/>
            <person name="Chen C."/>
            <person name="Yanf M."/>
            <person name="Daum C."/>
            <person name="Ng V."/>
            <person name="Clum A."/>
            <person name="Ohm R."/>
            <person name="Martin F."/>
            <person name="Silar P."/>
            <person name="Natvig D."/>
            <person name="Lalanne C."/>
            <person name="Gautier V."/>
            <person name="Ament-Velasquez S.L."/>
            <person name="Kruys A."/>
            <person name="Hutchinson M.I."/>
            <person name="Powell A.J."/>
            <person name="Barry K."/>
            <person name="Miller A.N."/>
            <person name="Grigoriev I.V."/>
            <person name="Debuchy R."/>
            <person name="Gladieux P."/>
            <person name="Thoren M.H."/>
            <person name="Johannesson H."/>
        </authorList>
    </citation>
    <scope>NUCLEOTIDE SEQUENCE</scope>
    <source>
        <strain evidence="3">CBS 990.96</strain>
    </source>
</reference>
<evidence type="ECO:0000256" key="2">
    <source>
        <dbReference type="SAM" id="SignalP"/>
    </source>
</evidence>
<proteinExistence type="predicted"/>
<comment type="caution">
    <text evidence="3">The sequence shown here is derived from an EMBL/GenBank/DDBJ whole genome shotgun (WGS) entry which is preliminary data.</text>
</comment>
<dbReference type="Proteomes" id="UP001301958">
    <property type="component" value="Unassembled WGS sequence"/>
</dbReference>